<keyword evidence="9" id="KW-0812">Transmembrane</keyword>
<feature type="binding site" description="axial binding residue" evidence="7">
    <location>
        <position position="436"/>
    </location>
    <ligand>
        <name>heme</name>
        <dbReference type="ChEBI" id="CHEBI:30413"/>
    </ligand>
    <ligandPart>
        <name>Fe</name>
        <dbReference type="ChEBI" id="CHEBI:18248"/>
    </ligandPart>
</feature>
<dbReference type="InterPro" id="IPR017972">
    <property type="entry name" value="Cyt_P450_CS"/>
</dbReference>
<dbReference type="PANTHER" id="PTHR46300">
    <property type="entry name" value="P450, PUTATIVE (EUROFUNG)-RELATED-RELATED"/>
    <property type="match status" value="1"/>
</dbReference>
<evidence type="ECO:0000313" key="11">
    <source>
        <dbReference type="Proteomes" id="UP000002058"/>
    </source>
</evidence>
<evidence type="ECO:0000256" key="6">
    <source>
        <dbReference type="ARBA" id="ARBA00023033"/>
    </source>
</evidence>
<gene>
    <name evidence="10" type="ORF">UREG_03024</name>
</gene>
<dbReference type="GO" id="GO:0020037">
    <property type="term" value="F:heme binding"/>
    <property type="evidence" value="ECO:0007669"/>
    <property type="project" value="InterPro"/>
</dbReference>
<keyword evidence="11" id="KW-1185">Reference proteome</keyword>
<dbReference type="EMBL" id="CH476616">
    <property type="protein sequence ID" value="EEP78179.1"/>
    <property type="molecule type" value="Genomic_DNA"/>
</dbReference>
<dbReference type="RefSeq" id="XP_002543508.1">
    <property type="nucleotide sequence ID" value="XM_002543462.1"/>
</dbReference>
<dbReference type="PROSITE" id="PS51257">
    <property type="entry name" value="PROKAR_LIPOPROTEIN"/>
    <property type="match status" value="1"/>
</dbReference>
<dbReference type="Proteomes" id="UP000002058">
    <property type="component" value="Unassembled WGS sequence"/>
</dbReference>
<dbReference type="GO" id="GO:0004497">
    <property type="term" value="F:monooxygenase activity"/>
    <property type="evidence" value="ECO:0007669"/>
    <property type="project" value="UniProtKB-KW"/>
</dbReference>
<dbReference type="PANTHER" id="PTHR46300:SF2">
    <property type="entry name" value="CYTOCHROME P450 MONOOXYGENASE ALNH-RELATED"/>
    <property type="match status" value="1"/>
</dbReference>
<comment type="similarity">
    <text evidence="2 8">Belongs to the cytochrome P450 family.</text>
</comment>
<protein>
    <recommendedName>
        <fullName evidence="12">Cytochrome P450</fullName>
    </recommendedName>
</protein>
<keyword evidence="9" id="KW-1133">Transmembrane helix</keyword>
<dbReference type="CDD" id="cd11065">
    <property type="entry name" value="CYP64-like"/>
    <property type="match status" value="1"/>
</dbReference>
<dbReference type="Gene3D" id="1.10.630.10">
    <property type="entry name" value="Cytochrome P450"/>
    <property type="match status" value="1"/>
</dbReference>
<evidence type="ECO:0000256" key="4">
    <source>
        <dbReference type="ARBA" id="ARBA00023002"/>
    </source>
</evidence>
<evidence type="ECO:0000256" key="1">
    <source>
        <dbReference type="ARBA" id="ARBA00001971"/>
    </source>
</evidence>
<keyword evidence="9" id="KW-0472">Membrane</keyword>
<dbReference type="Pfam" id="PF00067">
    <property type="entry name" value="p450"/>
    <property type="match status" value="1"/>
</dbReference>
<keyword evidence="4 8" id="KW-0560">Oxidoreductase</keyword>
<accession>C4JNM6</accession>
<dbReference type="PRINTS" id="PR00463">
    <property type="entry name" value="EP450I"/>
</dbReference>
<dbReference type="VEuPathDB" id="FungiDB:UREG_03024"/>
<keyword evidence="3 7" id="KW-0479">Metal-binding</keyword>
<feature type="transmembrane region" description="Helical" evidence="9">
    <location>
        <begin position="7"/>
        <end position="29"/>
    </location>
</feature>
<dbReference type="eggNOG" id="KOG0156">
    <property type="taxonomic scope" value="Eukaryota"/>
</dbReference>
<sequence>MATIRRALPFSTATLGCVVLIAALSYLLYRLLGIGRRPAVLPPGPPTQAIWGNLRQCDSFFPHHQYTEWASKYGPVYTMMQGGQPQVIVSGLAEAREIFVKQGARTQSRPPSRFKLLMRGGYFPSVMNGLKWQHARRMWHAVLNSSASSKYLPYQELESEQLLLDMLNKPHCWYDHLERYTNSVGMTMVNGYRITSSDDPIVKETIEDLYELSRVGVRGNVLDLWPVLWKLPIYLLPICREARELAEKHKRFIWRNYTAVKESVKQGTTLPSFNRTIQERLQSGWRGVSEIEGAEIGQHLLSGATDTTVSVLTTFVAAICLFPGVQRKAQEGSERLPQYEDTASLPYIQQLILEAQRWITSVPLCLPRVANGTVRWGNYEISEGTGLIINAHAIHSDPGMYPEPHIFQPERWEGKLDATRPDNQLLFTFGAGRRHCPGQHLAERSLFMVVSRWLWALDTSQAKDKDGNDIPINTKDLRPGVINRLKPFQADIKPRSPERATLIRQVWRENCEYLLDQKHQWKLNPDINYKRVK</sequence>
<evidence type="ECO:0000256" key="9">
    <source>
        <dbReference type="SAM" id="Phobius"/>
    </source>
</evidence>
<dbReference type="PROSITE" id="PS00086">
    <property type="entry name" value="CYTOCHROME_P450"/>
    <property type="match status" value="1"/>
</dbReference>
<dbReference type="KEGG" id="ure:UREG_03024"/>
<evidence type="ECO:0008006" key="12">
    <source>
        <dbReference type="Google" id="ProtNLM"/>
    </source>
</evidence>
<reference evidence="11" key="1">
    <citation type="journal article" date="2009" name="Genome Res.">
        <title>Comparative genomic analyses of the human fungal pathogens Coccidioides and their relatives.</title>
        <authorList>
            <person name="Sharpton T.J."/>
            <person name="Stajich J.E."/>
            <person name="Rounsley S.D."/>
            <person name="Gardner M.J."/>
            <person name="Wortman J.R."/>
            <person name="Jordar V.S."/>
            <person name="Maiti R."/>
            <person name="Kodira C.D."/>
            <person name="Neafsey D.E."/>
            <person name="Zeng Q."/>
            <person name="Hung C.-Y."/>
            <person name="McMahan C."/>
            <person name="Muszewska A."/>
            <person name="Grynberg M."/>
            <person name="Mandel M.A."/>
            <person name="Kellner E.M."/>
            <person name="Barker B.M."/>
            <person name="Galgiani J.N."/>
            <person name="Orbach M.J."/>
            <person name="Kirkland T.N."/>
            <person name="Cole G.T."/>
            <person name="Henn M.R."/>
            <person name="Birren B.W."/>
            <person name="Taylor J.W."/>
        </authorList>
    </citation>
    <scope>NUCLEOTIDE SEQUENCE [LARGE SCALE GENOMIC DNA]</scope>
    <source>
        <strain evidence="11">UAMH 1704</strain>
    </source>
</reference>
<dbReference type="OrthoDB" id="1103324at2759"/>
<evidence type="ECO:0000256" key="8">
    <source>
        <dbReference type="RuleBase" id="RU000461"/>
    </source>
</evidence>
<comment type="cofactor">
    <cofactor evidence="1 7">
        <name>heme</name>
        <dbReference type="ChEBI" id="CHEBI:30413"/>
    </cofactor>
</comment>
<dbReference type="GO" id="GO:0016705">
    <property type="term" value="F:oxidoreductase activity, acting on paired donors, with incorporation or reduction of molecular oxygen"/>
    <property type="evidence" value="ECO:0007669"/>
    <property type="project" value="InterPro"/>
</dbReference>
<organism evidence="10 11">
    <name type="scientific">Uncinocarpus reesii (strain UAMH 1704)</name>
    <dbReference type="NCBI Taxonomy" id="336963"/>
    <lineage>
        <taxon>Eukaryota</taxon>
        <taxon>Fungi</taxon>
        <taxon>Dikarya</taxon>
        <taxon>Ascomycota</taxon>
        <taxon>Pezizomycotina</taxon>
        <taxon>Eurotiomycetes</taxon>
        <taxon>Eurotiomycetidae</taxon>
        <taxon>Onygenales</taxon>
        <taxon>Onygenaceae</taxon>
        <taxon>Uncinocarpus</taxon>
    </lineage>
</organism>
<dbReference type="HOGENOM" id="CLU_001570_2_3_1"/>
<dbReference type="GO" id="GO:0005506">
    <property type="term" value="F:iron ion binding"/>
    <property type="evidence" value="ECO:0007669"/>
    <property type="project" value="InterPro"/>
</dbReference>
<dbReference type="InterPro" id="IPR001128">
    <property type="entry name" value="Cyt_P450"/>
</dbReference>
<evidence type="ECO:0000256" key="3">
    <source>
        <dbReference type="ARBA" id="ARBA00022723"/>
    </source>
</evidence>
<name>C4JNM6_UNCRE</name>
<evidence type="ECO:0000256" key="2">
    <source>
        <dbReference type="ARBA" id="ARBA00010617"/>
    </source>
</evidence>
<proteinExistence type="inferred from homology"/>
<dbReference type="OMA" id="QAIWGNL"/>
<dbReference type="InParanoid" id="C4JNM6"/>
<evidence type="ECO:0000256" key="7">
    <source>
        <dbReference type="PIRSR" id="PIRSR602401-1"/>
    </source>
</evidence>
<evidence type="ECO:0000313" key="10">
    <source>
        <dbReference type="EMBL" id="EEP78179.1"/>
    </source>
</evidence>
<dbReference type="AlphaFoldDB" id="C4JNM6"/>
<dbReference type="InterPro" id="IPR036396">
    <property type="entry name" value="Cyt_P450_sf"/>
</dbReference>
<dbReference type="InterPro" id="IPR002401">
    <property type="entry name" value="Cyt_P450_E_grp-I"/>
</dbReference>
<keyword evidence="5 7" id="KW-0408">Iron</keyword>
<dbReference type="SUPFAM" id="SSF48264">
    <property type="entry name" value="Cytochrome P450"/>
    <property type="match status" value="1"/>
</dbReference>
<keyword evidence="7 8" id="KW-0349">Heme</keyword>
<dbReference type="InterPro" id="IPR050364">
    <property type="entry name" value="Cytochrome_P450_fung"/>
</dbReference>
<keyword evidence="6 8" id="KW-0503">Monooxygenase</keyword>
<evidence type="ECO:0000256" key="5">
    <source>
        <dbReference type="ARBA" id="ARBA00023004"/>
    </source>
</evidence>
<dbReference type="GeneID" id="8439370"/>